<feature type="region of interest" description="Disordered" evidence="2">
    <location>
        <begin position="1"/>
        <end position="131"/>
    </location>
</feature>
<dbReference type="PANTHER" id="PTHR28527">
    <property type="entry name" value="MATING-TYPE SWITCHING PROTEIN SWI2-RELATED"/>
    <property type="match status" value="1"/>
</dbReference>
<keyword evidence="4" id="KW-1185">Reference proteome</keyword>
<accession>A0A6A6NTH7</accession>
<dbReference type="PANTHER" id="PTHR28527:SF1">
    <property type="entry name" value="SWI5-DEPENDENT RECOMBINATION DNA REPAIR PROTEIN 1"/>
    <property type="match status" value="1"/>
</dbReference>
<evidence type="ECO:0000256" key="2">
    <source>
        <dbReference type="SAM" id="MobiDB-lite"/>
    </source>
</evidence>
<dbReference type="Gene3D" id="6.10.140.1020">
    <property type="match status" value="1"/>
</dbReference>
<feature type="compositionally biased region" description="Low complexity" evidence="2">
    <location>
        <begin position="36"/>
        <end position="51"/>
    </location>
</feature>
<keyword evidence="1" id="KW-0175">Coiled coil</keyword>
<reference evidence="3" key="1">
    <citation type="journal article" date="2020" name="Stud. Mycol.">
        <title>101 Dothideomycetes genomes: a test case for predicting lifestyles and emergence of pathogens.</title>
        <authorList>
            <person name="Haridas S."/>
            <person name="Albert R."/>
            <person name="Binder M."/>
            <person name="Bloem J."/>
            <person name="Labutti K."/>
            <person name="Salamov A."/>
            <person name="Andreopoulos B."/>
            <person name="Baker S."/>
            <person name="Barry K."/>
            <person name="Bills G."/>
            <person name="Bluhm B."/>
            <person name="Cannon C."/>
            <person name="Castanera R."/>
            <person name="Culley D."/>
            <person name="Daum C."/>
            <person name="Ezra D."/>
            <person name="Gonzalez J."/>
            <person name="Henrissat B."/>
            <person name="Kuo A."/>
            <person name="Liang C."/>
            <person name="Lipzen A."/>
            <person name="Lutzoni F."/>
            <person name="Magnuson J."/>
            <person name="Mondo S."/>
            <person name="Nolan M."/>
            <person name="Ohm R."/>
            <person name="Pangilinan J."/>
            <person name="Park H.-J."/>
            <person name="Ramirez L."/>
            <person name="Alfaro M."/>
            <person name="Sun H."/>
            <person name="Tritt A."/>
            <person name="Yoshinaga Y."/>
            <person name="Zwiers L.-H."/>
            <person name="Turgeon B."/>
            <person name="Goodwin S."/>
            <person name="Spatafora J."/>
            <person name="Crous P."/>
            <person name="Grigoriev I."/>
        </authorList>
    </citation>
    <scope>NUCLEOTIDE SEQUENCE</scope>
    <source>
        <strain evidence="3">ATCC 16933</strain>
    </source>
</reference>
<name>A0A6A6NTH7_9PEZI</name>
<dbReference type="OrthoDB" id="27934at2759"/>
<evidence type="ECO:0000256" key="1">
    <source>
        <dbReference type="SAM" id="Coils"/>
    </source>
</evidence>
<feature type="compositionally biased region" description="Polar residues" evidence="2">
    <location>
        <begin position="26"/>
        <end position="35"/>
    </location>
</feature>
<dbReference type="AlphaFoldDB" id="A0A6A6NTH7"/>
<feature type="compositionally biased region" description="Basic residues" evidence="2">
    <location>
        <begin position="1"/>
        <end position="10"/>
    </location>
</feature>
<evidence type="ECO:0000313" key="4">
    <source>
        <dbReference type="Proteomes" id="UP000799766"/>
    </source>
</evidence>
<proteinExistence type="predicted"/>
<dbReference type="GO" id="GO:0006310">
    <property type="term" value="P:DNA recombination"/>
    <property type="evidence" value="ECO:0007669"/>
    <property type="project" value="TreeGrafter"/>
</dbReference>
<feature type="compositionally biased region" description="Low complexity" evidence="2">
    <location>
        <begin position="109"/>
        <end position="131"/>
    </location>
</feature>
<gene>
    <name evidence="3" type="ORF">BDY21DRAFT_102108</name>
</gene>
<evidence type="ECO:0000313" key="3">
    <source>
        <dbReference type="EMBL" id="KAF2454744.1"/>
    </source>
</evidence>
<feature type="compositionally biased region" description="Acidic residues" evidence="2">
    <location>
        <begin position="217"/>
        <end position="243"/>
    </location>
</feature>
<feature type="coiled-coil region" evidence="1">
    <location>
        <begin position="267"/>
        <end position="312"/>
    </location>
</feature>
<evidence type="ECO:0008006" key="5">
    <source>
        <dbReference type="Google" id="ProtNLM"/>
    </source>
</evidence>
<feature type="region of interest" description="Disordered" evidence="2">
    <location>
        <begin position="201"/>
        <end position="255"/>
    </location>
</feature>
<feature type="compositionally biased region" description="Basic and acidic residues" evidence="2">
    <location>
        <begin position="202"/>
        <end position="216"/>
    </location>
</feature>
<dbReference type="Proteomes" id="UP000799766">
    <property type="component" value="Unassembled WGS sequence"/>
</dbReference>
<sequence>MSTPAAKRRRLEASANVLSRPFKSPFRSSINPPQGSSESNATTLANNASASQKETSSEKALLRAKTKSDVNPYVGSPETELGGDGKKPGAEPVLRGMTCAGTAQSPITPRAAQPSASHHPAPSSTATPTASTIALSTKIAALRTEVDMLTQAIAIVSPRGRERDAELEQLRVKWRDVSRAAAEEVFAGCKERVMRMGGVGAWREREKKKEERWKDWEEGEESDGDDSEDEEDDEDEEEEDEREDDNREGTGNCIMDAEARMWAREFKREAKEVAREQKRMLKAAKEEARREKELEQERLKVEQDALEEKDDDTFTMDMMLKTLNVDLKLIGWDRELQRWVD</sequence>
<dbReference type="EMBL" id="MU001690">
    <property type="protein sequence ID" value="KAF2454744.1"/>
    <property type="molecule type" value="Genomic_DNA"/>
</dbReference>
<protein>
    <recommendedName>
        <fullName evidence="5">Swi5-dependent recombination DNA repair protein 1</fullName>
    </recommendedName>
</protein>
<organism evidence="3 4">
    <name type="scientific">Lineolata rhizophorae</name>
    <dbReference type="NCBI Taxonomy" id="578093"/>
    <lineage>
        <taxon>Eukaryota</taxon>
        <taxon>Fungi</taxon>
        <taxon>Dikarya</taxon>
        <taxon>Ascomycota</taxon>
        <taxon>Pezizomycotina</taxon>
        <taxon>Dothideomycetes</taxon>
        <taxon>Dothideomycetes incertae sedis</taxon>
        <taxon>Lineolatales</taxon>
        <taxon>Lineolataceae</taxon>
        <taxon>Lineolata</taxon>
    </lineage>
</organism>